<evidence type="ECO:0000313" key="3">
    <source>
        <dbReference type="Proteomes" id="UP000031830"/>
    </source>
</evidence>
<dbReference type="Proteomes" id="UP000031830">
    <property type="component" value="Chromosome"/>
</dbReference>
<dbReference type="OrthoDB" id="271821at2"/>
<gene>
    <name evidence="2" type="ORF">LA55_1929</name>
</gene>
<dbReference type="Pfam" id="PF12762">
    <property type="entry name" value="DDE_Tnp_IS1595"/>
    <property type="match status" value="1"/>
</dbReference>
<dbReference type="EMBL" id="CP009440">
    <property type="protein sequence ID" value="AJI53557.1"/>
    <property type="molecule type" value="Genomic_DNA"/>
</dbReference>
<dbReference type="AlphaFoldDB" id="A0A0B6D5H9"/>
<sequence length="215" mass="25137">MRRSRLSSYKQDKLIELFIAGSTARTASELVSVNKTTASYFHRLRVLIYENSEHLEMFTGEIEVDESYFGGTRKGKRGLGAGGKVPVFGLLKRNGKVYTVIIPDAKSDTLLPIIREKVKPDSIVYTDTFRSYSALDVSEFKHYRINHSKLFAKKHNHINGIENFWNQAKRHLRKFNGIPREHFHLFLKECEWRFNHSDSKEQLKLIRHRVRESLK</sequence>
<organism evidence="2 3">
    <name type="scientific">Francisella philomiragia</name>
    <dbReference type="NCBI Taxonomy" id="28110"/>
    <lineage>
        <taxon>Bacteria</taxon>
        <taxon>Pseudomonadati</taxon>
        <taxon>Pseudomonadota</taxon>
        <taxon>Gammaproteobacteria</taxon>
        <taxon>Thiotrichales</taxon>
        <taxon>Francisellaceae</taxon>
        <taxon>Francisella</taxon>
    </lineage>
</organism>
<accession>A0A0B6D5H9</accession>
<dbReference type="RefSeq" id="WP_044526947.1">
    <property type="nucleotide sequence ID" value="NZ_CP009440.1"/>
</dbReference>
<reference evidence="2 3" key="1">
    <citation type="journal article" date="2015" name="Genome Announc.">
        <title>Genome sequencing of 18 francisella strains to aid in assay development and testing.</title>
        <authorList>
            <person name="Johnson S.L."/>
            <person name="Daligault H.E."/>
            <person name="Davenport K.W."/>
            <person name="Coyne S.R."/>
            <person name="Frey K.G."/>
            <person name="Koroleva G.I."/>
            <person name="Broomall S.M."/>
            <person name="Bishop-Lilly K.A."/>
            <person name="Bruce D.C."/>
            <person name="Chertkov O."/>
            <person name="Freitas T."/>
            <person name="Jaissle J."/>
            <person name="Ladner J.T."/>
            <person name="Rosenzweig C.N."/>
            <person name="Gibbons H.S."/>
            <person name="Palacios G.F."/>
            <person name="Redden C.L."/>
            <person name="Xu Y."/>
            <person name="Minogue T.D."/>
            <person name="Chain P.S."/>
        </authorList>
    </citation>
    <scope>NUCLEOTIDE SEQUENCE [LARGE SCALE GENOMIC DNA]</scope>
    <source>
        <strain evidence="2 3">GA01-2794</strain>
    </source>
</reference>
<dbReference type="PANTHER" id="PTHR47163">
    <property type="entry name" value="DDE_TNP_IS1595 DOMAIN-CONTAINING PROTEIN"/>
    <property type="match status" value="1"/>
</dbReference>
<name>A0A0B6D5H9_9GAMM</name>
<protein>
    <submittedName>
        <fullName evidence="2">Putative transposase</fullName>
    </submittedName>
</protein>
<dbReference type="InterPro" id="IPR053164">
    <property type="entry name" value="IS1016-like_transposase"/>
</dbReference>
<dbReference type="KEGG" id="fpz:LA55_1929"/>
<feature type="domain" description="ISXO2-like transposase" evidence="1">
    <location>
        <begin position="57"/>
        <end position="195"/>
    </location>
</feature>
<evidence type="ECO:0000313" key="2">
    <source>
        <dbReference type="EMBL" id="AJI53557.1"/>
    </source>
</evidence>
<evidence type="ECO:0000259" key="1">
    <source>
        <dbReference type="SMART" id="SM01126"/>
    </source>
</evidence>
<proteinExistence type="predicted"/>
<dbReference type="SMART" id="SM01126">
    <property type="entry name" value="DDE_Tnp_IS1595"/>
    <property type="match status" value="1"/>
</dbReference>
<dbReference type="InterPro" id="IPR024445">
    <property type="entry name" value="Tnp_ISXO2-like"/>
</dbReference>
<dbReference type="NCBIfam" id="NF033547">
    <property type="entry name" value="transpos_IS1595"/>
    <property type="match status" value="1"/>
</dbReference>
<dbReference type="PANTHER" id="PTHR47163:SF2">
    <property type="entry name" value="SI:DKEY-17M8.2"/>
    <property type="match status" value="1"/>
</dbReference>